<dbReference type="PANTHER" id="PTHR43877:SF2">
    <property type="entry name" value="AMINOALKYLPHOSPHONATE N-ACETYLTRANSFERASE-RELATED"/>
    <property type="match status" value="1"/>
</dbReference>
<keyword evidence="2" id="KW-0012">Acyltransferase</keyword>
<dbReference type="Gene3D" id="3.40.630.30">
    <property type="match status" value="1"/>
</dbReference>
<dbReference type="RefSeq" id="WP_283739145.1">
    <property type="nucleotide sequence ID" value="NZ_JASJEV010000001.1"/>
</dbReference>
<sequence length="161" mass="18213">MSNLLVRAVRDEDAQDLFGLLALCFAEYPGCFVDPHGDLPDLVRPATAFAERRGAFWVVEDRRGRAGACVAVDFPQAGAAELHRLYVRSDMRRQGLGGRLVGLVEDHARGCGAERMFFWSDTRFNDAHRLYEKLGYVRGREIRDLGDISNSREFFFEKALV</sequence>
<protein>
    <submittedName>
        <fullName evidence="4">GNAT family N-acetyltransferase</fullName>
    </submittedName>
</protein>
<dbReference type="PANTHER" id="PTHR43877">
    <property type="entry name" value="AMINOALKYLPHOSPHONATE N-ACETYLTRANSFERASE-RELATED-RELATED"/>
    <property type="match status" value="1"/>
</dbReference>
<dbReference type="Proteomes" id="UP001321492">
    <property type="component" value="Unassembled WGS sequence"/>
</dbReference>
<proteinExistence type="predicted"/>
<name>A0ABT7ACU0_9HYPH</name>
<dbReference type="PROSITE" id="PS51186">
    <property type="entry name" value="GNAT"/>
    <property type="match status" value="1"/>
</dbReference>
<gene>
    <name evidence="4" type="ORF">QNA08_02835</name>
</gene>
<dbReference type="InterPro" id="IPR000182">
    <property type="entry name" value="GNAT_dom"/>
</dbReference>
<evidence type="ECO:0000313" key="4">
    <source>
        <dbReference type="EMBL" id="MDJ1157174.1"/>
    </source>
</evidence>
<dbReference type="Pfam" id="PF00583">
    <property type="entry name" value="Acetyltransf_1"/>
    <property type="match status" value="1"/>
</dbReference>
<feature type="domain" description="N-acetyltransferase" evidence="3">
    <location>
        <begin position="4"/>
        <end position="161"/>
    </location>
</feature>
<comment type="caution">
    <text evidence="4">The sequence shown here is derived from an EMBL/GenBank/DDBJ whole genome shotgun (WGS) entry which is preliminary data.</text>
</comment>
<keyword evidence="5" id="KW-1185">Reference proteome</keyword>
<dbReference type="EMBL" id="JASJEV010000001">
    <property type="protein sequence ID" value="MDJ1157174.1"/>
    <property type="molecule type" value="Genomic_DNA"/>
</dbReference>
<evidence type="ECO:0000256" key="2">
    <source>
        <dbReference type="ARBA" id="ARBA00023315"/>
    </source>
</evidence>
<evidence type="ECO:0000256" key="1">
    <source>
        <dbReference type="ARBA" id="ARBA00022679"/>
    </source>
</evidence>
<dbReference type="SUPFAM" id="SSF55729">
    <property type="entry name" value="Acyl-CoA N-acyltransferases (Nat)"/>
    <property type="match status" value="1"/>
</dbReference>
<keyword evidence="1" id="KW-0808">Transferase</keyword>
<dbReference type="InterPro" id="IPR016181">
    <property type="entry name" value="Acyl_CoA_acyltransferase"/>
</dbReference>
<accession>A0ABT7ACU0</accession>
<evidence type="ECO:0000313" key="5">
    <source>
        <dbReference type="Proteomes" id="UP001321492"/>
    </source>
</evidence>
<reference evidence="4 5" key="1">
    <citation type="submission" date="2023-05" db="EMBL/GenBank/DDBJ databases">
        <title>Chelatococcus sp. nov., a moderately thermophilic bacterium isolated from hot spring microbial mat.</title>
        <authorList>
            <person name="Hu C.-J."/>
            <person name="Li W.-J."/>
        </authorList>
    </citation>
    <scope>NUCLEOTIDE SEQUENCE [LARGE SCALE GENOMIC DNA]</scope>
    <source>
        <strain evidence="4 5">SYSU G07232</strain>
    </source>
</reference>
<dbReference type="InterPro" id="IPR050832">
    <property type="entry name" value="Bact_Acetyltransf"/>
</dbReference>
<dbReference type="CDD" id="cd04301">
    <property type="entry name" value="NAT_SF"/>
    <property type="match status" value="1"/>
</dbReference>
<evidence type="ECO:0000259" key="3">
    <source>
        <dbReference type="PROSITE" id="PS51186"/>
    </source>
</evidence>
<organism evidence="4 5">
    <name type="scientific">Chelatococcus albus</name>
    <dbReference type="NCBI Taxonomy" id="3047466"/>
    <lineage>
        <taxon>Bacteria</taxon>
        <taxon>Pseudomonadati</taxon>
        <taxon>Pseudomonadota</taxon>
        <taxon>Alphaproteobacteria</taxon>
        <taxon>Hyphomicrobiales</taxon>
        <taxon>Chelatococcaceae</taxon>
        <taxon>Chelatococcus</taxon>
    </lineage>
</organism>